<keyword evidence="2" id="KW-1185">Reference proteome</keyword>
<comment type="caution">
    <text evidence="1">The sequence shown here is derived from an EMBL/GenBank/DDBJ whole genome shotgun (WGS) entry which is preliminary data.</text>
</comment>
<reference evidence="1" key="1">
    <citation type="submission" date="2021-01" db="EMBL/GenBank/DDBJ databases">
        <authorList>
            <person name="Sun Q."/>
        </authorList>
    </citation>
    <scope>NUCLEOTIDE SEQUENCE</scope>
    <source>
        <strain evidence="1">YIM B02566</strain>
    </source>
</reference>
<dbReference type="Proteomes" id="UP000616151">
    <property type="component" value="Unassembled WGS sequence"/>
</dbReference>
<protein>
    <submittedName>
        <fullName evidence="1">Uncharacterized protein</fullName>
    </submittedName>
</protein>
<gene>
    <name evidence="1" type="ORF">JHL16_18065</name>
</gene>
<accession>A0ACC5R6H1</accession>
<dbReference type="EMBL" id="JAENHL010000007">
    <property type="protein sequence ID" value="MBK1868264.1"/>
    <property type="molecule type" value="Genomic_DNA"/>
</dbReference>
<organism evidence="1 2">
    <name type="scientific">Taklimakanibacter albus</name>
    <dbReference type="NCBI Taxonomy" id="2800327"/>
    <lineage>
        <taxon>Bacteria</taxon>
        <taxon>Pseudomonadati</taxon>
        <taxon>Pseudomonadota</taxon>
        <taxon>Alphaproteobacteria</taxon>
        <taxon>Hyphomicrobiales</taxon>
        <taxon>Aestuariivirgaceae</taxon>
        <taxon>Taklimakanibacter</taxon>
    </lineage>
</organism>
<sequence length="389" mass="43965">MKATIKISSEPSPEVMRFFEEKSLRPSFNWRDVWGEEHAHAFTVAKSAGFDILTDVRGAVADALREGKTFETFQAELEPILRGKGWWGKKKLIDPKTGELVDAQLGSARRLRVIYEANVRSARAAGQWERAQRTKAALPYFEYRLGPSERHRPHHVEKAGIILPIDDPFWDEWFPPNGWGCKCWLRQISRSAASAAGGVSARPIVPRRRYENTRRGIVEELPVGIDPGWQTSPGKGRARFLSNEFLRRVDGADEPAARESIREFWGLPMSAVIGTMEERVPLPVGASRKLQAITGARGASVAMWNDKWRAARKKHGHAQEMADALMALDQVIEAGEEDPLLDRRPGEVWLYPAIFGRVWKVVIVKSEAGYMRLKSFMPYSPARAEKDRK</sequence>
<evidence type="ECO:0000313" key="2">
    <source>
        <dbReference type="Proteomes" id="UP000616151"/>
    </source>
</evidence>
<name>A0ACC5R6H1_9HYPH</name>
<evidence type="ECO:0000313" key="1">
    <source>
        <dbReference type="EMBL" id="MBK1868264.1"/>
    </source>
</evidence>
<proteinExistence type="predicted"/>